<reference evidence="1" key="1">
    <citation type="journal article" date="2012" name="PLoS ONE">
        <title>Gene sets for utilization of primary and secondary nutrition supplies in the distal gut of endangered iberian lynx.</title>
        <authorList>
            <person name="Alcaide M."/>
            <person name="Messina E."/>
            <person name="Richter M."/>
            <person name="Bargiela R."/>
            <person name="Peplies J."/>
            <person name="Huws S.A."/>
            <person name="Newbold C.J."/>
            <person name="Golyshin P.N."/>
            <person name="Simon M.A."/>
            <person name="Lopez G."/>
            <person name="Yakimov M.M."/>
            <person name="Ferrer M."/>
        </authorList>
    </citation>
    <scope>NUCLEOTIDE SEQUENCE</scope>
</reference>
<organism evidence="1">
    <name type="scientific">gut metagenome</name>
    <dbReference type="NCBI Taxonomy" id="749906"/>
    <lineage>
        <taxon>unclassified sequences</taxon>
        <taxon>metagenomes</taxon>
        <taxon>organismal metagenomes</taxon>
    </lineage>
</organism>
<name>J9GM53_9ZZZZ</name>
<gene>
    <name evidence="1" type="ORF">EVA_08582</name>
</gene>
<dbReference type="InterPro" id="IPR025347">
    <property type="entry name" value="DUF4251"/>
</dbReference>
<dbReference type="Gene3D" id="2.40.128.410">
    <property type="match status" value="1"/>
</dbReference>
<evidence type="ECO:0008006" key="2">
    <source>
        <dbReference type="Google" id="ProtNLM"/>
    </source>
</evidence>
<dbReference type="AlphaFoldDB" id="J9GM53"/>
<proteinExistence type="predicted"/>
<evidence type="ECO:0000313" key="1">
    <source>
        <dbReference type="EMBL" id="EJX03318.1"/>
    </source>
</evidence>
<dbReference type="EMBL" id="AMCI01002212">
    <property type="protein sequence ID" value="EJX03318.1"/>
    <property type="molecule type" value="Genomic_DNA"/>
</dbReference>
<accession>J9GM53</accession>
<dbReference type="Pfam" id="PF14059">
    <property type="entry name" value="DUF4251"/>
    <property type="match status" value="1"/>
</dbReference>
<sequence>MKKGLLCAACLLVCLSGTIHAQSSSRKQREEAKREAWKKERAERKALEAQQDSVAFFKAYEALKQGSFVLEANNVMFRNGIMRFVSSSTNYVEVNEGEGVVQTAFNNFQYYWSPNGLGGITVQGNISGASMQQDKDGNVYYNYSINGIGICATIRITLTGGTNQASATINPNFSGNFLTLNGYLVPYSESSVFQGTTW</sequence>
<comment type="caution">
    <text evidence="1">The sequence shown here is derived from an EMBL/GenBank/DDBJ whole genome shotgun (WGS) entry which is preliminary data.</text>
</comment>
<protein>
    <recommendedName>
        <fullName evidence="2">DUF4251 domain-containing protein</fullName>
    </recommendedName>
</protein>